<keyword evidence="2" id="KW-0238">DNA-binding</keyword>
<organism evidence="6 7">
    <name type="scientific">Globodera pallida</name>
    <name type="common">Potato cyst nematode worm</name>
    <name type="synonym">Heterodera pallida</name>
    <dbReference type="NCBI Taxonomy" id="36090"/>
    <lineage>
        <taxon>Eukaryota</taxon>
        <taxon>Metazoa</taxon>
        <taxon>Ecdysozoa</taxon>
        <taxon>Nematoda</taxon>
        <taxon>Chromadorea</taxon>
        <taxon>Rhabditida</taxon>
        <taxon>Tylenchina</taxon>
        <taxon>Tylenchomorpha</taxon>
        <taxon>Tylenchoidea</taxon>
        <taxon>Heteroderidae</taxon>
        <taxon>Heteroderinae</taxon>
        <taxon>Globodera</taxon>
    </lineage>
</organism>
<sequence>MEATDSKLAPSSASTGVLILNCAPQSCELAHVQKEMAKSDVSSQGVFVAHFLSGLSPEHVPNQQTPSTFQEQSSFLSSGPNPTPTALIPPTKHLDQLENLSVICSELERSATDVGAVLMADWELTRLSVRELNQRLVGQNRSVVSALKQKRRTLKNRGYALNCRTRRMRNQQQLEAENDYLRQLVAKQSALLAKYEQKLVGRETGKADNDNVEGLSREKWPEREGVAPRQNNNASPADGAATSVKSLINSSSAQMPTAHFRQYNGTVNSSSPQQQELFYPIVYQQQQQFPTTELQFPYYPVFKGNGAQEAAAQFQNWNQYQ</sequence>
<reference evidence="7" key="3">
    <citation type="submission" date="2016-06" db="UniProtKB">
        <authorList>
            <consortium name="WormBaseParasite"/>
        </authorList>
    </citation>
    <scope>IDENTIFICATION</scope>
</reference>
<dbReference type="InterPro" id="IPR008917">
    <property type="entry name" value="TF_DNA-bd_sf"/>
</dbReference>
<dbReference type="GO" id="GO:0000978">
    <property type="term" value="F:RNA polymerase II cis-regulatory region sequence-specific DNA binding"/>
    <property type="evidence" value="ECO:0007669"/>
    <property type="project" value="TreeGrafter"/>
</dbReference>
<dbReference type="GO" id="GO:0005634">
    <property type="term" value="C:nucleus"/>
    <property type="evidence" value="ECO:0007669"/>
    <property type="project" value="TreeGrafter"/>
</dbReference>
<reference evidence="6" key="2">
    <citation type="submission" date="2014-05" db="EMBL/GenBank/DDBJ databases">
        <title>The genome and life-stage specific transcriptomes of Globodera pallida elucidate key aspects of plant parasitism by a cyst nematode.</title>
        <authorList>
            <person name="Cotton J.A."/>
            <person name="Lilley C.J."/>
            <person name="Jones L.M."/>
            <person name="Kikuchi T."/>
            <person name="Reid A.J."/>
            <person name="Thorpe P."/>
            <person name="Tsai I.J."/>
            <person name="Beasley H."/>
            <person name="Blok V."/>
            <person name="Cock P.J.A."/>
            <person name="Van den Akker S.E."/>
            <person name="Holroyd N."/>
            <person name="Hunt M."/>
            <person name="Mantelin S."/>
            <person name="Naghra H."/>
            <person name="Pain A."/>
            <person name="Palomares-Rius J.E."/>
            <person name="Zarowiecki M."/>
            <person name="Berriman M."/>
            <person name="Jones J.T."/>
            <person name="Urwin P.E."/>
        </authorList>
    </citation>
    <scope>NUCLEOTIDE SEQUENCE [LARGE SCALE GENOMIC DNA]</scope>
    <source>
        <strain evidence="6">Lindley</strain>
    </source>
</reference>
<evidence type="ECO:0000259" key="5">
    <source>
        <dbReference type="Pfam" id="PF03131"/>
    </source>
</evidence>
<proteinExistence type="predicted"/>
<dbReference type="Proteomes" id="UP000050741">
    <property type="component" value="Unassembled WGS sequence"/>
</dbReference>
<protein>
    <submittedName>
        <fullName evidence="7">BZIP_Maf domain-containing protein</fullName>
    </submittedName>
</protein>
<feature type="compositionally biased region" description="Basic and acidic residues" evidence="4">
    <location>
        <begin position="204"/>
        <end position="226"/>
    </location>
</feature>
<dbReference type="SUPFAM" id="SSF47454">
    <property type="entry name" value="A DNA-binding domain in eukaryotic transcription factors"/>
    <property type="match status" value="1"/>
</dbReference>
<evidence type="ECO:0000256" key="2">
    <source>
        <dbReference type="ARBA" id="ARBA00023125"/>
    </source>
</evidence>
<dbReference type="PANTHER" id="PTHR10129:SF44">
    <property type="entry name" value="TRAFFIC JAM, ISOFORM C"/>
    <property type="match status" value="1"/>
</dbReference>
<feature type="region of interest" description="Disordered" evidence="4">
    <location>
        <begin position="62"/>
        <end position="81"/>
    </location>
</feature>
<evidence type="ECO:0000313" key="6">
    <source>
        <dbReference type="Proteomes" id="UP000050741"/>
    </source>
</evidence>
<dbReference type="WBParaSite" id="GPLIN_000751600">
    <property type="protein sequence ID" value="GPLIN_000751600"/>
    <property type="gene ID" value="GPLIN_000751600"/>
</dbReference>
<dbReference type="PANTHER" id="PTHR10129">
    <property type="entry name" value="TRANSCRIPTION FACTOR MAF"/>
    <property type="match status" value="1"/>
</dbReference>
<dbReference type="GO" id="GO:0000981">
    <property type="term" value="F:DNA-binding transcription factor activity, RNA polymerase II-specific"/>
    <property type="evidence" value="ECO:0007669"/>
    <property type="project" value="TreeGrafter"/>
</dbReference>
<evidence type="ECO:0000313" key="7">
    <source>
        <dbReference type="WBParaSite" id="GPLIN_000751600"/>
    </source>
</evidence>
<dbReference type="Pfam" id="PF03131">
    <property type="entry name" value="bZIP_Maf"/>
    <property type="match status" value="1"/>
</dbReference>
<evidence type="ECO:0000256" key="4">
    <source>
        <dbReference type="SAM" id="MobiDB-lite"/>
    </source>
</evidence>
<reference evidence="6" key="1">
    <citation type="submission" date="2013-12" db="EMBL/GenBank/DDBJ databases">
        <authorList>
            <person name="Aslett M."/>
        </authorList>
    </citation>
    <scope>NUCLEOTIDE SEQUENCE [LARGE SCALE GENOMIC DNA]</scope>
    <source>
        <strain evidence="6">Lindley</strain>
    </source>
</reference>
<feature type="region of interest" description="Disordered" evidence="4">
    <location>
        <begin position="204"/>
        <end position="241"/>
    </location>
</feature>
<keyword evidence="3" id="KW-0804">Transcription</keyword>
<dbReference type="AlphaFoldDB" id="A0A183C3S2"/>
<evidence type="ECO:0000256" key="3">
    <source>
        <dbReference type="ARBA" id="ARBA00023163"/>
    </source>
</evidence>
<evidence type="ECO:0000256" key="1">
    <source>
        <dbReference type="ARBA" id="ARBA00023015"/>
    </source>
</evidence>
<feature type="domain" description="Basic leucine zipper" evidence="5">
    <location>
        <begin position="121"/>
        <end position="189"/>
    </location>
</feature>
<dbReference type="InterPro" id="IPR024874">
    <property type="entry name" value="Transcription_factor_Maf_fam"/>
</dbReference>
<name>A0A183C3S2_GLOPA</name>
<accession>A0A183C3S2</accession>
<dbReference type="Gene3D" id="1.20.5.170">
    <property type="match status" value="1"/>
</dbReference>
<keyword evidence="1" id="KW-0805">Transcription regulation</keyword>
<feature type="compositionally biased region" description="Polar residues" evidence="4">
    <location>
        <begin position="62"/>
        <end position="80"/>
    </location>
</feature>
<dbReference type="InterPro" id="IPR004826">
    <property type="entry name" value="bZIP_Maf"/>
</dbReference>
<keyword evidence="6" id="KW-1185">Reference proteome</keyword>